<evidence type="ECO:0000256" key="5">
    <source>
        <dbReference type="ARBA" id="ARBA00022679"/>
    </source>
</evidence>
<keyword evidence="5 8" id="KW-0808">Transferase</keyword>
<sequence length="311" mass="34854">MCGIAGVIHRGNAVGVGQEMTAMLQSLKHRGPDSTGFAVYGVTKPDEYVMRLKLAEAEDFDTDYNIRDKIRDRQALVDNRLAELGAQTLEVEQPTPYAFRYRLKFSGDTKQLATDLEHIEGGEVLSFGNSLELIKDLGDATVVSKQYGLADFQGTHGIGHTRMATESDVDIRSAHPYWAYPYNDISVVHNGQITNYWIMRREMERLGHRFMSNCDSELLAVYTANNLEQGATLEDSLRASIKEIDGVFTYIVATDKELGMAKDTMAAKPMVLYESDDIVALASEEVAIRAIVPREIDTSDPYDEEVRVWQR</sequence>
<dbReference type="EC" id="2.6.1.16" evidence="2"/>
<dbReference type="GO" id="GO:0006487">
    <property type="term" value="P:protein N-linked glycosylation"/>
    <property type="evidence" value="ECO:0007669"/>
    <property type="project" value="TreeGrafter"/>
</dbReference>
<dbReference type="Pfam" id="PF13522">
    <property type="entry name" value="GATase_6"/>
    <property type="match status" value="1"/>
</dbReference>
<evidence type="ECO:0000313" key="9">
    <source>
        <dbReference type="Proteomes" id="UP000031643"/>
    </source>
</evidence>
<dbReference type="RefSeq" id="WP_045368112.1">
    <property type="nucleotide sequence ID" value="NZ_AP014648.1"/>
</dbReference>
<evidence type="ECO:0000259" key="7">
    <source>
        <dbReference type="PROSITE" id="PS51278"/>
    </source>
</evidence>
<dbReference type="Gene3D" id="3.60.20.10">
    <property type="entry name" value="Glutamine Phosphoribosylpyrophosphate, subunit 1, domain 1"/>
    <property type="match status" value="2"/>
</dbReference>
<proteinExistence type="predicted"/>
<evidence type="ECO:0000313" key="8">
    <source>
        <dbReference type="EMBL" id="BAQ18083.1"/>
    </source>
</evidence>
<dbReference type="PROSITE" id="PS51278">
    <property type="entry name" value="GATASE_TYPE_2"/>
    <property type="match status" value="1"/>
</dbReference>
<dbReference type="STRING" id="1384459.GL4_2649"/>
<dbReference type="PANTHER" id="PTHR10937">
    <property type="entry name" value="GLUCOSAMINE--FRUCTOSE-6-PHOSPHATE AMINOTRANSFERASE, ISOMERIZING"/>
    <property type="match status" value="1"/>
</dbReference>
<evidence type="ECO:0000256" key="4">
    <source>
        <dbReference type="ARBA" id="ARBA00022576"/>
    </source>
</evidence>
<name>A0A0A8K555_9HYPH</name>
<evidence type="ECO:0000256" key="6">
    <source>
        <dbReference type="ARBA" id="ARBA00022962"/>
    </source>
</evidence>
<dbReference type="SUPFAM" id="SSF56235">
    <property type="entry name" value="N-terminal nucleophile aminohydrolases (Ntn hydrolases)"/>
    <property type="match status" value="1"/>
</dbReference>
<keyword evidence="4" id="KW-0032">Aminotransferase</keyword>
<dbReference type="InterPro" id="IPR017932">
    <property type="entry name" value="GATase_2_dom"/>
</dbReference>
<dbReference type="GO" id="GO:0004360">
    <property type="term" value="F:glutamine-fructose-6-phosphate transaminase (isomerizing) activity"/>
    <property type="evidence" value="ECO:0007669"/>
    <property type="project" value="UniProtKB-EC"/>
</dbReference>
<dbReference type="InterPro" id="IPR029055">
    <property type="entry name" value="Ntn_hydrolases_N"/>
</dbReference>
<dbReference type="GO" id="GO:0006047">
    <property type="term" value="P:UDP-N-acetylglucosamine metabolic process"/>
    <property type="evidence" value="ECO:0007669"/>
    <property type="project" value="TreeGrafter"/>
</dbReference>
<feature type="domain" description="Glutamine amidotransferase type-2" evidence="7">
    <location>
        <begin position="2"/>
        <end position="311"/>
    </location>
</feature>
<dbReference type="OrthoDB" id="9763290at2"/>
<dbReference type="EMBL" id="AP014648">
    <property type="protein sequence ID" value="BAQ18083.1"/>
    <property type="molecule type" value="Genomic_DNA"/>
</dbReference>
<reference evidence="8 9" key="1">
    <citation type="submission" date="2014-09" db="EMBL/GenBank/DDBJ databases">
        <title>Genome sequencing of Methyloceanibacter caenitepidi Gela4.</title>
        <authorList>
            <person name="Takeuchi M."/>
            <person name="Susumu S."/>
            <person name="Kamagata Y."/>
            <person name="Oshima K."/>
            <person name="Hattori M."/>
            <person name="Iwasaki W."/>
        </authorList>
    </citation>
    <scope>NUCLEOTIDE SEQUENCE [LARGE SCALE GENOMIC DNA]</scope>
    <source>
        <strain evidence="8 9">Gela4</strain>
    </source>
</reference>
<dbReference type="KEGG" id="mcg:GL4_2649"/>
<accession>A0A0A8K555</accession>
<evidence type="ECO:0000256" key="3">
    <source>
        <dbReference type="ARBA" id="ARBA00016090"/>
    </source>
</evidence>
<dbReference type="GO" id="GO:0006002">
    <property type="term" value="P:fructose 6-phosphate metabolic process"/>
    <property type="evidence" value="ECO:0007669"/>
    <property type="project" value="TreeGrafter"/>
</dbReference>
<gene>
    <name evidence="8" type="ORF">GL4_2649</name>
</gene>
<dbReference type="HOGENOM" id="CLU_077077_0_0_5"/>
<comment type="catalytic activity">
    <reaction evidence="1">
        <text>D-fructose 6-phosphate + L-glutamine = D-glucosamine 6-phosphate + L-glutamate</text>
        <dbReference type="Rhea" id="RHEA:13237"/>
        <dbReference type="ChEBI" id="CHEBI:29985"/>
        <dbReference type="ChEBI" id="CHEBI:58359"/>
        <dbReference type="ChEBI" id="CHEBI:58725"/>
        <dbReference type="ChEBI" id="CHEBI:61527"/>
        <dbReference type="EC" id="2.6.1.16"/>
    </reaction>
</comment>
<organism evidence="8 9">
    <name type="scientific">Methyloceanibacter caenitepidi</name>
    <dbReference type="NCBI Taxonomy" id="1384459"/>
    <lineage>
        <taxon>Bacteria</taxon>
        <taxon>Pseudomonadati</taxon>
        <taxon>Pseudomonadota</taxon>
        <taxon>Alphaproteobacteria</taxon>
        <taxon>Hyphomicrobiales</taxon>
        <taxon>Hyphomicrobiaceae</taxon>
        <taxon>Methyloceanibacter</taxon>
    </lineage>
</organism>
<dbReference type="AlphaFoldDB" id="A0A0A8K555"/>
<evidence type="ECO:0000256" key="1">
    <source>
        <dbReference type="ARBA" id="ARBA00001031"/>
    </source>
</evidence>
<dbReference type="PANTHER" id="PTHR10937:SF0">
    <property type="entry name" value="GLUTAMINE--FRUCTOSE-6-PHOSPHATE TRANSAMINASE (ISOMERIZING)"/>
    <property type="match status" value="1"/>
</dbReference>
<evidence type="ECO:0000256" key="2">
    <source>
        <dbReference type="ARBA" id="ARBA00012916"/>
    </source>
</evidence>
<keyword evidence="9" id="KW-1185">Reference proteome</keyword>
<dbReference type="Proteomes" id="UP000031643">
    <property type="component" value="Chromosome"/>
</dbReference>
<protein>
    <recommendedName>
        <fullName evidence="3">Glutamine--fructose-6-phosphate aminotransferase [isomerizing]</fullName>
        <ecNumber evidence="2">2.6.1.16</ecNumber>
    </recommendedName>
</protein>
<keyword evidence="6 8" id="KW-0315">Glutamine amidotransferase</keyword>